<evidence type="ECO:0000256" key="1">
    <source>
        <dbReference type="SAM" id="MobiDB-lite"/>
    </source>
</evidence>
<feature type="region of interest" description="Disordered" evidence="1">
    <location>
        <begin position="267"/>
        <end position="336"/>
    </location>
</feature>
<comment type="caution">
    <text evidence="2">The sequence shown here is derived from an EMBL/GenBank/DDBJ whole genome shotgun (WGS) entry which is preliminary data.</text>
</comment>
<dbReference type="GO" id="GO:0009966">
    <property type="term" value="P:regulation of signal transduction"/>
    <property type="evidence" value="ECO:0007669"/>
    <property type="project" value="InterPro"/>
</dbReference>
<feature type="compositionally biased region" description="Basic and acidic residues" evidence="1">
    <location>
        <begin position="284"/>
        <end position="301"/>
    </location>
</feature>
<accession>A0A504YSS2</accession>
<dbReference type="AlphaFoldDB" id="A0A504YSS2"/>
<dbReference type="PANTHER" id="PTHR10933">
    <property type="entry name" value="IMMUNOGLOBULIN-BINDING PROTEIN 1"/>
    <property type="match status" value="1"/>
</dbReference>
<gene>
    <name evidence="2" type="ORF">FGIG_08537</name>
</gene>
<dbReference type="EMBL" id="SUNJ01005874">
    <property type="protein sequence ID" value="TPP63261.1"/>
    <property type="molecule type" value="Genomic_DNA"/>
</dbReference>
<dbReference type="PANTHER" id="PTHR10933:SF9">
    <property type="entry name" value="IMMUNOGLOBULIN-BINDING PROTEIN 1"/>
    <property type="match status" value="1"/>
</dbReference>
<proteinExistence type="predicted"/>
<reference evidence="2 3" key="1">
    <citation type="submission" date="2019-04" db="EMBL/GenBank/DDBJ databases">
        <title>Annotation for the trematode Fasciola gigantica.</title>
        <authorList>
            <person name="Choi Y.-J."/>
        </authorList>
    </citation>
    <scope>NUCLEOTIDE SEQUENCE [LARGE SCALE GENOMIC DNA]</scope>
    <source>
        <strain evidence="2">Uganda_cow_1</strain>
    </source>
</reference>
<dbReference type="OrthoDB" id="10261753at2759"/>
<dbReference type="GO" id="GO:0051721">
    <property type="term" value="F:protein phosphatase 2A binding"/>
    <property type="evidence" value="ECO:0007669"/>
    <property type="project" value="TreeGrafter"/>
</dbReference>
<name>A0A504YSS2_FASGI</name>
<dbReference type="GO" id="GO:0005829">
    <property type="term" value="C:cytosol"/>
    <property type="evidence" value="ECO:0007669"/>
    <property type="project" value="TreeGrafter"/>
</dbReference>
<dbReference type="Gene3D" id="1.25.40.540">
    <property type="entry name" value="TAP42-like family"/>
    <property type="match status" value="1"/>
</dbReference>
<evidence type="ECO:0000313" key="3">
    <source>
        <dbReference type="Proteomes" id="UP000316759"/>
    </source>
</evidence>
<dbReference type="InterPro" id="IPR038511">
    <property type="entry name" value="TAP42/TAP46-like_sf"/>
</dbReference>
<feature type="compositionally biased region" description="Basic and acidic residues" evidence="1">
    <location>
        <begin position="310"/>
        <end position="327"/>
    </location>
</feature>
<protein>
    <submittedName>
        <fullName evidence="2">Putative immunoglobulin-binding protein 1</fullName>
    </submittedName>
</protein>
<keyword evidence="3" id="KW-1185">Reference proteome</keyword>
<dbReference type="Proteomes" id="UP000316759">
    <property type="component" value="Unassembled WGS sequence"/>
</dbReference>
<dbReference type="STRING" id="46835.A0A504YSS2"/>
<dbReference type="InterPro" id="IPR007304">
    <property type="entry name" value="TAP46-like"/>
</dbReference>
<organism evidence="2 3">
    <name type="scientific">Fasciola gigantica</name>
    <name type="common">Giant liver fluke</name>
    <dbReference type="NCBI Taxonomy" id="46835"/>
    <lineage>
        <taxon>Eukaryota</taxon>
        <taxon>Metazoa</taxon>
        <taxon>Spiralia</taxon>
        <taxon>Lophotrochozoa</taxon>
        <taxon>Platyhelminthes</taxon>
        <taxon>Trematoda</taxon>
        <taxon>Digenea</taxon>
        <taxon>Plagiorchiida</taxon>
        <taxon>Echinostomata</taxon>
        <taxon>Echinostomatoidea</taxon>
        <taxon>Fasciolidae</taxon>
        <taxon>Fasciola</taxon>
    </lineage>
</organism>
<dbReference type="Pfam" id="PF04177">
    <property type="entry name" value="TAP42"/>
    <property type="match status" value="1"/>
</dbReference>
<evidence type="ECO:0000313" key="2">
    <source>
        <dbReference type="EMBL" id="TPP63261.1"/>
    </source>
</evidence>
<dbReference type="GO" id="GO:0035303">
    <property type="term" value="P:regulation of dephosphorylation"/>
    <property type="evidence" value="ECO:0007669"/>
    <property type="project" value="TreeGrafter"/>
</dbReference>
<sequence length="336" mass="38206">MFASSVPLPELFSKLLKQYDTISNYNGSRKSEDFNSKVAEGCDLCENASSSINELRLYSRNERFDDLTTSEIRYLILPALHGYFVSQKMENRLTAVRQTISLYNEFRRLCEAYSIKELGAVDTSCDVDSYGSAAAKREAKIKQYKQKKALKEKLEEMTSYIDQPHVDEEVKREYNLTLVRHWLYIVSEELSTLLQEEQFLSMNPEQLTSADDAGKQSPQRIKPFILTRDAVQAAVFGAGYPSLPTMSLDQLYEREIKLGLIPPPPISKTVSKDEGSSTGVIRIDPSESEKEAAEEKAVKEDALEDADDPNNLREAREWDAFKDDHRRGCGNRMNRG</sequence>